<dbReference type="CDD" id="cd08459">
    <property type="entry name" value="PBP2_DntR_NahR_LinR_like"/>
    <property type="match status" value="1"/>
</dbReference>
<dbReference type="SUPFAM" id="SSF53850">
    <property type="entry name" value="Periplasmic binding protein-like II"/>
    <property type="match status" value="1"/>
</dbReference>
<dbReference type="InterPro" id="IPR050389">
    <property type="entry name" value="LysR-type_TF"/>
</dbReference>
<comment type="caution">
    <text evidence="6">The sequence shown here is derived from an EMBL/GenBank/DDBJ whole genome shotgun (WGS) entry which is preliminary data.</text>
</comment>
<dbReference type="PRINTS" id="PR00039">
    <property type="entry name" value="HTHLYSR"/>
</dbReference>
<proteinExistence type="inferred from homology"/>
<dbReference type="Gene3D" id="1.10.10.10">
    <property type="entry name" value="Winged helix-like DNA-binding domain superfamily/Winged helix DNA-binding domain"/>
    <property type="match status" value="1"/>
</dbReference>
<organism evidence="6 7">
    <name type="scientific">Variovorax defluvii</name>
    <dbReference type="NCBI Taxonomy" id="913761"/>
    <lineage>
        <taxon>Bacteria</taxon>
        <taxon>Pseudomonadati</taxon>
        <taxon>Pseudomonadota</taxon>
        <taxon>Betaproteobacteria</taxon>
        <taxon>Burkholderiales</taxon>
        <taxon>Comamonadaceae</taxon>
        <taxon>Variovorax</taxon>
    </lineage>
</organism>
<dbReference type="InterPro" id="IPR036390">
    <property type="entry name" value="WH_DNA-bd_sf"/>
</dbReference>
<evidence type="ECO:0000256" key="4">
    <source>
        <dbReference type="ARBA" id="ARBA00023163"/>
    </source>
</evidence>
<evidence type="ECO:0000313" key="7">
    <source>
        <dbReference type="Proteomes" id="UP001500975"/>
    </source>
</evidence>
<dbReference type="Pfam" id="PF03466">
    <property type="entry name" value="LysR_substrate"/>
    <property type="match status" value="1"/>
</dbReference>
<dbReference type="Pfam" id="PF00126">
    <property type="entry name" value="HTH_1"/>
    <property type="match status" value="1"/>
</dbReference>
<dbReference type="InterPro" id="IPR000847">
    <property type="entry name" value="LysR_HTH_N"/>
</dbReference>
<accession>A0ABP8I9C6</accession>
<dbReference type="PANTHER" id="PTHR30118">
    <property type="entry name" value="HTH-TYPE TRANSCRIPTIONAL REGULATOR LEUO-RELATED"/>
    <property type="match status" value="1"/>
</dbReference>
<name>A0ABP8I9C6_9BURK</name>
<dbReference type="EMBL" id="BAABGJ010000080">
    <property type="protein sequence ID" value="GAA4354085.1"/>
    <property type="molecule type" value="Genomic_DNA"/>
</dbReference>
<keyword evidence="2" id="KW-0805">Transcription regulation</keyword>
<dbReference type="Proteomes" id="UP001500975">
    <property type="component" value="Unassembled WGS sequence"/>
</dbReference>
<keyword evidence="4" id="KW-0804">Transcription</keyword>
<keyword evidence="3" id="KW-0238">DNA-binding</keyword>
<gene>
    <name evidence="6" type="ORF">GCM10023165_44920</name>
</gene>
<dbReference type="PROSITE" id="PS50931">
    <property type="entry name" value="HTH_LYSR"/>
    <property type="match status" value="1"/>
</dbReference>
<dbReference type="InterPro" id="IPR005119">
    <property type="entry name" value="LysR_subst-bd"/>
</dbReference>
<evidence type="ECO:0000256" key="1">
    <source>
        <dbReference type="ARBA" id="ARBA00009437"/>
    </source>
</evidence>
<dbReference type="RefSeq" id="WP_345540764.1">
    <property type="nucleotide sequence ID" value="NZ_BAABGJ010000080.1"/>
</dbReference>
<reference evidence="7" key="1">
    <citation type="journal article" date="2019" name="Int. J. Syst. Evol. Microbiol.">
        <title>The Global Catalogue of Microorganisms (GCM) 10K type strain sequencing project: providing services to taxonomists for standard genome sequencing and annotation.</title>
        <authorList>
            <consortium name="The Broad Institute Genomics Platform"/>
            <consortium name="The Broad Institute Genome Sequencing Center for Infectious Disease"/>
            <person name="Wu L."/>
            <person name="Ma J."/>
        </authorList>
    </citation>
    <scope>NUCLEOTIDE SEQUENCE [LARGE SCALE GENOMIC DNA]</scope>
    <source>
        <strain evidence="7">JCM 17804</strain>
    </source>
</reference>
<dbReference type="PANTHER" id="PTHR30118:SF15">
    <property type="entry name" value="TRANSCRIPTIONAL REGULATORY PROTEIN"/>
    <property type="match status" value="1"/>
</dbReference>
<evidence type="ECO:0000313" key="6">
    <source>
        <dbReference type="EMBL" id="GAA4354085.1"/>
    </source>
</evidence>
<sequence length="311" mass="34481">MGSSNLNGQADQLDLYQLQVIDVLLREQSLTKAALVLNTTQPALSKTLARLRSYFDDPLFIRVSLSMEPTPKAQSLAVPIRLILDEMQMLRCAQVPFDPRTSDRSFSFFAVDAAMVVMLPALVKALHSQAPAVRLRAVQLDEDHLHAWLKSGKVDLAIGYYPALTQGIRRQRLYSAVHLSLVRKGHPRLSTQPSLEAFAAEQHVLVSASGTGHGIEVAEHVLEAAIPASHFTVRVPSFTAAAVVAKHTDAVVTLPSPLAEVLARELDLDVVKPPLRLPGFEVAQYWHERFHREPGNQWFRALIHQRFCDSA</sequence>
<evidence type="ECO:0000256" key="3">
    <source>
        <dbReference type="ARBA" id="ARBA00023125"/>
    </source>
</evidence>
<feature type="domain" description="HTH lysR-type" evidence="5">
    <location>
        <begin position="13"/>
        <end position="70"/>
    </location>
</feature>
<protein>
    <submittedName>
        <fullName evidence="6">LysR family transcriptional regulator</fullName>
    </submittedName>
</protein>
<evidence type="ECO:0000256" key="2">
    <source>
        <dbReference type="ARBA" id="ARBA00023015"/>
    </source>
</evidence>
<comment type="similarity">
    <text evidence="1">Belongs to the LysR transcriptional regulatory family.</text>
</comment>
<dbReference type="Gene3D" id="3.40.190.10">
    <property type="entry name" value="Periplasmic binding protein-like II"/>
    <property type="match status" value="2"/>
</dbReference>
<dbReference type="SUPFAM" id="SSF46785">
    <property type="entry name" value="Winged helix' DNA-binding domain"/>
    <property type="match status" value="1"/>
</dbReference>
<dbReference type="InterPro" id="IPR036388">
    <property type="entry name" value="WH-like_DNA-bd_sf"/>
</dbReference>
<evidence type="ECO:0000259" key="5">
    <source>
        <dbReference type="PROSITE" id="PS50931"/>
    </source>
</evidence>
<keyword evidence="7" id="KW-1185">Reference proteome</keyword>